<evidence type="ECO:0000313" key="2">
    <source>
        <dbReference type="EMBL" id="ETR72091.1"/>
    </source>
</evidence>
<reference evidence="3" key="1">
    <citation type="submission" date="2012-11" db="EMBL/GenBank/DDBJ databases">
        <authorList>
            <person name="Lucero-Rivera Y.E."/>
            <person name="Tovar-Ramirez D."/>
        </authorList>
    </citation>
    <scope>NUCLEOTIDE SEQUENCE [LARGE SCALE GENOMIC DNA]</scope>
    <source>
        <strain evidence="3">Araruama</strain>
    </source>
</reference>
<keyword evidence="1" id="KW-1133">Transmembrane helix</keyword>
<dbReference type="Proteomes" id="UP000189670">
    <property type="component" value="Unassembled WGS sequence"/>
</dbReference>
<organism evidence="2 3">
    <name type="scientific">Candidatus Magnetoglobus multicellularis str. Araruama</name>
    <dbReference type="NCBI Taxonomy" id="890399"/>
    <lineage>
        <taxon>Bacteria</taxon>
        <taxon>Pseudomonadati</taxon>
        <taxon>Thermodesulfobacteriota</taxon>
        <taxon>Desulfobacteria</taxon>
        <taxon>Desulfobacterales</taxon>
        <taxon>Desulfobacteraceae</taxon>
        <taxon>Candidatus Magnetoglobus</taxon>
    </lineage>
</organism>
<evidence type="ECO:0008006" key="4">
    <source>
        <dbReference type="Google" id="ProtNLM"/>
    </source>
</evidence>
<evidence type="ECO:0000313" key="3">
    <source>
        <dbReference type="Proteomes" id="UP000189670"/>
    </source>
</evidence>
<accession>A0A1V1PB63</accession>
<feature type="transmembrane region" description="Helical" evidence="1">
    <location>
        <begin position="37"/>
        <end position="62"/>
    </location>
</feature>
<sequence>MIFFWKNNNKLSTLFNNKEFVMKKAFKRNMLFNMNRFQATLILPILFIMILVQILLGVLFYLSVAETSMVLEQFDSQAVVYQQLLVKYQRYFPLVIAAISLLIFILVYWTLYITNKILGPHERIIRELDHMISGKKEFKPLTTRPNDQMFEELLLRVNFLIAHCLIEKDNDKELTKTNS</sequence>
<keyword evidence="1" id="KW-0812">Transmembrane</keyword>
<gene>
    <name evidence="2" type="ORF">OMM_07718</name>
</gene>
<feature type="transmembrane region" description="Helical" evidence="1">
    <location>
        <begin position="91"/>
        <end position="113"/>
    </location>
</feature>
<comment type="caution">
    <text evidence="2">The sequence shown here is derived from an EMBL/GenBank/DDBJ whole genome shotgun (WGS) entry which is preliminary data.</text>
</comment>
<keyword evidence="1" id="KW-0472">Membrane</keyword>
<proteinExistence type="predicted"/>
<dbReference type="AlphaFoldDB" id="A0A1V1PB63"/>
<name>A0A1V1PB63_9BACT</name>
<protein>
    <recommendedName>
        <fullName evidence="4">HAMP domain-containing protein</fullName>
    </recommendedName>
</protein>
<evidence type="ECO:0000256" key="1">
    <source>
        <dbReference type="SAM" id="Phobius"/>
    </source>
</evidence>
<dbReference type="EMBL" id="ATBP01000184">
    <property type="protein sequence ID" value="ETR72091.1"/>
    <property type="molecule type" value="Genomic_DNA"/>
</dbReference>